<keyword evidence="2" id="KW-1185">Reference proteome</keyword>
<evidence type="ECO:0000313" key="1">
    <source>
        <dbReference type="EMBL" id="AHC55098.1"/>
    </source>
</evidence>
<reference evidence="1 2" key="1">
    <citation type="journal article" date="2014" name="Arch. Virol.">
        <title>Complete genome sequence of Tunisvirus, a new member of the proposed family Marseilleviridae.</title>
        <authorList>
            <person name="Aherfi S."/>
            <person name="Boughalmi M."/>
            <person name="Pagnier I."/>
            <person name="Fournous G."/>
            <person name="La Scola B."/>
            <person name="Raoult D."/>
            <person name="Colson P."/>
        </authorList>
    </citation>
    <scope>NUCLEOTIDE SEQUENCE [LARGE SCALE GENOMIC DNA]</scope>
    <source>
        <strain evidence="1 2">U484</strain>
    </source>
</reference>
<dbReference type="EMBL" id="KF483846">
    <property type="protein sequence ID" value="AHC55098.1"/>
    <property type="molecule type" value="Genomic_DNA"/>
</dbReference>
<sequence>MSWRCDASKTFEEKVEWYKEYYERVHGPGRWNYWDYTPEKTVRYENGKDLSQYISDAIKSIMVCECRKKLCEDEKVQEIFMAMFHDTLPISKDIISGWLETHGLGQICGCGGDAFET</sequence>
<gene>
    <name evidence="1" type="ORF">TNS_ORF380</name>
</gene>
<proteinExistence type="predicted"/>
<name>V9SDY3_9VIRU</name>
<protein>
    <submittedName>
        <fullName evidence="1">Uncharacterized protein</fullName>
    </submittedName>
</protein>
<evidence type="ECO:0000313" key="2">
    <source>
        <dbReference type="Proteomes" id="UP000232615"/>
    </source>
</evidence>
<organism evidence="1 2">
    <name type="scientific">Tunisvirus fontaine2</name>
    <dbReference type="NCBI Taxonomy" id="1421067"/>
    <lineage>
        <taxon>Viruses</taxon>
        <taxon>Varidnaviria</taxon>
        <taxon>Bamfordvirae</taxon>
        <taxon>Nucleocytoviricota</taxon>
        <taxon>Megaviricetes</taxon>
        <taxon>Pimascovirales</taxon>
        <taxon>Pimascovirales incertae sedis</taxon>
        <taxon>Marseilleviridae</taxon>
        <taxon>Losannavirus</taxon>
        <taxon>Losannavirus tunisense</taxon>
    </lineage>
</organism>
<dbReference type="Proteomes" id="UP000232615">
    <property type="component" value="Segment"/>
</dbReference>
<accession>V9SDY3</accession>